<evidence type="ECO:0000313" key="3">
    <source>
        <dbReference type="Proteomes" id="UP000198802"/>
    </source>
</evidence>
<dbReference type="InterPro" id="IPR012340">
    <property type="entry name" value="NA-bd_OB-fold"/>
</dbReference>
<dbReference type="Proteomes" id="UP000198802">
    <property type="component" value="Unassembled WGS sequence"/>
</dbReference>
<dbReference type="PANTHER" id="PTHR34075">
    <property type="entry name" value="BLR3430 PROTEIN"/>
    <property type="match status" value="1"/>
</dbReference>
<dbReference type="InterPro" id="IPR002878">
    <property type="entry name" value="ChsH2_C"/>
</dbReference>
<dbReference type="SUPFAM" id="SSF50249">
    <property type="entry name" value="Nucleic acid-binding proteins"/>
    <property type="match status" value="1"/>
</dbReference>
<name>A0A0S4QMV8_9ACTN</name>
<keyword evidence="3" id="KW-1185">Reference proteome</keyword>
<dbReference type="EMBL" id="FAOZ01000008">
    <property type="protein sequence ID" value="CUU56771.1"/>
    <property type="molecule type" value="Genomic_DNA"/>
</dbReference>
<dbReference type="AlphaFoldDB" id="A0A0S4QMV8"/>
<evidence type="ECO:0000259" key="1">
    <source>
        <dbReference type="Pfam" id="PF01796"/>
    </source>
</evidence>
<dbReference type="PANTHER" id="PTHR34075:SF5">
    <property type="entry name" value="BLR3430 PROTEIN"/>
    <property type="match status" value="1"/>
</dbReference>
<dbReference type="Pfam" id="PF01796">
    <property type="entry name" value="OB_ChsH2_C"/>
    <property type="match status" value="1"/>
</dbReference>
<dbReference type="InterPro" id="IPR052513">
    <property type="entry name" value="Thioester_dehydratase-like"/>
</dbReference>
<gene>
    <name evidence="2" type="ORF">Ga0074812_108299</name>
</gene>
<accession>A0A0S4QMV8</accession>
<evidence type="ECO:0000313" key="2">
    <source>
        <dbReference type="EMBL" id="CUU56771.1"/>
    </source>
</evidence>
<proteinExistence type="predicted"/>
<sequence length="155" mass="16108">MSDGAFPPVARDDASAAFFDAAARGELLVRRCLDSGDVLGPEARTCTGCGSARLEPFAVSGRGVLVTWAVVRQVPVSALRGAVPYVTAVVELAEGPWLLVRLVGTDGRDLRAGQPVSARFIQPHQPDEGSGAGSDEVLGEVLPVFAPGARLTARD</sequence>
<organism evidence="2 3">
    <name type="scientific">Parafrankia irregularis</name>
    <dbReference type="NCBI Taxonomy" id="795642"/>
    <lineage>
        <taxon>Bacteria</taxon>
        <taxon>Bacillati</taxon>
        <taxon>Actinomycetota</taxon>
        <taxon>Actinomycetes</taxon>
        <taxon>Frankiales</taxon>
        <taxon>Frankiaceae</taxon>
        <taxon>Parafrankia</taxon>
    </lineage>
</organism>
<dbReference type="RefSeq" id="WP_091277493.1">
    <property type="nucleotide sequence ID" value="NZ_FAOZ01000008.1"/>
</dbReference>
<protein>
    <recommendedName>
        <fullName evidence="1">ChsH2 C-terminal OB-fold domain-containing protein</fullName>
    </recommendedName>
</protein>
<feature type="domain" description="ChsH2 C-terminal OB-fold" evidence="1">
    <location>
        <begin position="58"/>
        <end position="120"/>
    </location>
</feature>
<reference evidence="3" key="1">
    <citation type="submission" date="2015-11" db="EMBL/GenBank/DDBJ databases">
        <authorList>
            <person name="Varghese N."/>
        </authorList>
    </citation>
    <scope>NUCLEOTIDE SEQUENCE [LARGE SCALE GENOMIC DNA]</scope>
    <source>
        <strain evidence="3">DSM 45899</strain>
    </source>
</reference>